<comment type="caution">
    <text evidence="3">The sequence shown here is derived from an EMBL/GenBank/DDBJ whole genome shotgun (WGS) entry which is preliminary data.</text>
</comment>
<sequence>MKQKSLIYSLMLALILSVVSGAGNISAAARNITDIVKVTTPSEIKIGEWKSYEIAITDWTDGDVADHDFTPISSDENIIKVVRKTKWVSELHALNKGTATLTVNIGEKFEPYVFTVQVVDDYTVKPETTPTPTPEPTSPGVKKSPTHEEVMVKDFEEYNKQLQIIGKYENKAITLYNELIDLGIKDSTRKTFFLSLSNTVVPNYTKFVSGLKYLKVNNAELKEMHNHYLAGAKLQLEGLTIMRDSLKTTKINYSKFEAGYNKVGEGVKQLNKAELLMDNYGSKYIK</sequence>
<feature type="region of interest" description="Disordered" evidence="1">
    <location>
        <begin position="125"/>
        <end position="146"/>
    </location>
</feature>
<dbReference type="Proteomes" id="UP000773462">
    <property type="component" value="Unassembled WGS sequence"/>
</dbReference>
<feature type="chain" id="PRO_5046425298" description="BIG2 domain-containing protein" evidence="2">
    <location>
        <begin position="22"/>
        <end position="286"/>
    </location>
</feature>
<dbReference type="EMBL" id="JAGGLV010000003">
    <property type="protein sequence ID" value="MBP2111348.1"/>
    <property type="molecule type" value="Genomic_DNA"/>
</dbReference>
<gene>
    <name evidence="3" type="ORF">J2Z70_001489</name>
</gene>
<keyword evidence="4" id="KW-1185">Reference proteome</keyword>
<organism evidence="3 4">
    <name type="scientific">Paenibacillus silagei</name>
    <dbReference type="NCBI Taxonomy" id="1670801"/>
    <lineage>
        <taxon>Bacteria</taxon>
        <taxon>Bacillati</taxon>
        <taxon>Bacillota</taxon>
        <taxon>Bacilli</taxon>
        <taxon>Bacillales</taxon>
        <taxon>Paenibacillaceae</taxon>
        <taxon>Paenibacillus</taxon>
    </lineage>
</organism>
<evidence type="ECO:0000313" key="3">
    <source>
        <dbReference type="EMBL" id="MBP2111348.1"/>
    </source>
</evidence>
<proteinExistence type="predicted"/>
<name>A0ABS4NMS3_9BACL</name>
<accession>A0ABS4NMS3</accession>
<evidence type="ECO:0000256" key="2">
    <source>
        <dbReference type="SAM" id="SignalP"/>
    </source>
</evidence>
<feature type="signal peptide" evidence="2">
    <location>
        <begin position="1"/>
        <end position="21"/>
    </location>
</feature>
<protein>
    <recommendedName>
        <fullName evidence="5">BIG2 domain-containing protein</fullName>
    </recommendedName>
</protein>
<evidence type="ECO:0000313" key="4">
    <source>
        <dbReference type="Proteomes" id="UP000773462"/>
    </source>
</evidence>
<dbReference type="RefSeq" id="WP_209871022.1">
    <property type="nucleotide sequence ID" value="NZ_JAGGLV010000003.1"/>
</dbReference>
<evidence type="ECO:0008006" key="5">
    <source>
        <dbReference type="Google" id="ProtNLM"/>
    </source>
</evidence>
<reference evidence="3 4" key="1">
    <citation type="submission" date="2021-03" db="EMBL/GenBank/DDBJ databases">
        <title>Genomic Encyclopedia of Type Strains, Phase IV (KMG-IV): sequencing the most valuable type-strain genomes for metagenomic binning, comparative biology and taxonomic classification.</title>
        <authorList>
            <person name="Goeker M."/>
        </authorList>
    </citation>
    <scope>NUCLEOTIDE SEQUENCE [LARGE SCALE GENOMIC DNA]</scope>
    <source>
        <strain evidence="3 4">DSM 101953</strain>
    </source>
</reference>
<keyword evidence="2" id="KW-0732">Signal</keyword>
<evidence type="ECO:0000256" key="1">
    <source>
        <dbReference type="SAM" id="MobiDB-lite"/>
    </source>
</evidence>